<dbReference type="EMBL" id="JBBKZV010000048">
    <property type="protein sequence ID" value="MEJ8827021.1"/>
    <property type="molecule type" value="Genomic_DNA"/>
</dbReference>
<keyword evidence="3 4" id="KW-0408">Iron</keyword>
<dbReference type="Proteomes" id="UP001363010">
    <property type="component" value="Unassembled WGS sequence"/>
</dbReference>
<gene>
    <name evidence="7" type="ORF">WKW80_34360</name>
</gene>
<feature type="signal peptide" evidence="5">
    <location>
        <begin position="1"/>
        <end position="32"/>
    </location>
</feature>
<dbReference type="InterPro" id="IPR015170">
    <property type="entry name" value="DUF1924_SHP"/>
</dbReference>
<keyword evidence="5" id="KW-0732">Signal</keyword>
<organism evidence="7 8">
    <name type="scientific">Variovorax humicola</name>
    <dbReference type="NCBI Taxonomy" id="1769758"/>
    <lineage>
        <taxon>Bacteria</taxon>
        <taxon>Pseudomonadati</taxon>
        <taxon>Pseudomonadota</taxon>
        <taxon>Betaproteobacteria</taxon>
        <taxon>Burkholderiales</taxon>
        <taxon>Comamonadaceae</taxon>
        <taxon>Variovorax</taxon>
    </lineage>
</organism>
<evidence type="ECO:0000256" key="4">
    <source>
        <dbReference type="PROSITE-ProRule" id="PRU00433"/>
    </source>
</evidence>
<keyword evidence="1 4" id="KW-0349">Heme</keyword>
<dbReference type="InterPro" id="IPR009056">
    <property type="entry name" value="Cyt_c-like_dom"/>
</dbReference>
<dbReference type="PROSITE" id="PS51007">
    <property type="entry name" value="CYTC"/>
    <property type="match status" value="1"/>
</dbReference>
<evidence type="ECO:0000256" key="2">
    <source>
        <dbReference type="ARBA" id="ARBA00022723"/>
    </source>
</evidence>
<dbReference type="Gene3D" id="1.10.760.10">
    <property type="entry name" value="Cytochrome c-like domain"/>
    <property type="match status" value="1"/>
</dbReference>
<dbReference type="Pfam" id="PF09086">
    <property type="entry name" value="DUF1924"/>
    <property type="match status" value="1"/>
</dbReference>
<proteinExistence type="predicted"/>
<evidence type="ECO:0000313" key="8">
    <source>
        <dbReference type="Proteomes" id="UP001363010"/>
    </source>
</evidence>
<protein>
    <submittedName>
        <fullName evidence="7">DUF1924 domain-containing protein</fullName>
    </submittedName>
</protein>
<name>A0ABU8WAF5_9BURK</name>
<feature type="chain" id="PRO_5045766412" evidence="5">
    <location>
        <begin position="33"/>
        <end position="141"/>
    </location>
</feature>
<evidence type="ECO:0000259" key="6">
    <source>
        <dbReference type="PROSITE" id="PS51007"/>
    </source>
</evidence>
<dbReference type="InterPro" id="IPR036909">
    <property type="entry name" value="Cyt_c-like_dom_sf"/>
</dbReference>
<reference evidence="7 8" key="1">
    <citation type="submission" date="2024-03" db="EMBL/GenBank/DDBJ databases">
        <title>Novel species of the genus Variovorax.</title>
        <authorList>
            <person name="Liu Q."/>
            <person name="Xin Y.-H."/>
        </authorList>
    </citation>
    <scope>NUCLEOTIDE SEQUENCE [LARGE SCALE GENOMIC DNA]</scope>
    <source>
        <strain evidence="7 8">KACC 18501</strain>
    </source>
</reference>
<sequence>MSMLKSHRAAYCRSAAAAAWIAAIVAAPAAGAATPDTLLAGYVGEARAAPNPERGQLLFNSRHGRDWSCASCHGAVPTVPGRHAATGKPIAALAPAFNPGRFTEVAKADKWFRRNCNDVVGRECTAAEKADVLSWLIKLKP</sequence>
<evidence type="ECO:0000256" key="5">
    <source>
        <dbReference type="SAM" id="SignalP"/>
    </source>
</evidence>
<evidence type="ECO:0000256" key="3">
    <source>
        <dbReference type="ARBA" id="ARBA00023004"/>
    </source>
</evidence>
<keyword evidence="2 4" id="KW-0479">Metal-binding</keyword>
<dbReference type="SUPFAM" id="SSF46626">
    <property type="entry name" value="Cytochrome c"/>
    <property type="match status" value="1"/>
</dbReference>
<feature type="domain" description="Cytochrome c" evidence="6">
    <location>
        <begin position="50"/>
        <end position="140"/>
    </location>
</feature>
<keyword evidence="8" id="KW-1185">Reference proteome</keyword>
<accession>A0ABU8WAF5</accession>
<evidence type="ECO:0000256" key="1">
    <source>
        <dbReference type="ARBA" id="ARBA00022617"/>
    </source>
</evidence>
<evidence type="ECO:0000313" key="7">
    <source>
        <dbReference type="EMBL" id="MEJ8827021.1"/>
    </source>
</evidence>
<comment type="caution">
    <text evidence="7">The sequence shown here is derived from an EMBL/GenBank/DDBJ whole genome shotgun (WGS) entry which is preliminary data.</text>
</comment>